<dbReference type="Proteomes" id="UP000681720">
    <property type="component" value="Unassembled WGS sequence"/>
</dbReference>
<protein>
    <submittedName>
        <fullName evidence="1">Uncharacterized protein</fullName>
    </submittedName>
</protein>
<dbReference type="AlphaFoldDB" id="A0A820WLI9"/>
<keyword evidence="3" id="KW-1185">Reference proteome</keyword>
<feature type="non-terminal residue" evidence="1">
    <location>
        <position position="1"/>
    </location>
</feature>
<dbReference type="Proteomes" id="UP000663866">
    <property type="component" value="Unassembled WGS sequence"/>
</dbReference>
<evidence type="ECO:0000313" key="1">
    <source>
        <dbReference type="EMBL" id="CAF4516440.1"/>
    </source>
</evidence>
<dbReference type="EMBL" id="CAJOBJ010367161">
    <property type="protein sequence ID" value="CAF5221651.1"/>
    <property type="molecule type" value="Genomic_DNA"/>
</dbReference>
<comment type="caution">
    <text evidence="1">The sequence shown here is derived from an EMBL/GenBank/DDBJ whole genome shotgun (WGS) entry which is preliminary data.</text>
</comment>
<evidence type="ECO:0000313" key="2">
    <source>
        <dbReference type="EMBL" id="CAF5221651.1"/>
    </source>
</evidence>
<dbReference type="PANTHER" id="PTHR46954">
    <property type="entry name" value="C2H2-TYPE DOMAIN-CONTAINING PROTEIN"/>
    <property type="match status" value="1"/>
</dbReference>
<organism evidence="1 3">
    <name type="scientific">Rotaria magnacalcarata</name>
    <dbReference type="NCBI Taxonomy" id="392030"/>
    <lineage>
        <taxon>Eukaryota</taxon>
        <taxon>Metazoa</taxon>
        <taxon>Spiralia</taxon>
        <taxon>Gnathifera</taxon>
        <taxon>Rotifera</taxon>
        <taxon>Eurotatoria</taxon>
        <taxon>Bdelloidea</taxon>
        <taxon>Philodinida</taxon>
        <taxon>Philodinidae</taxon>
        <taxon>Rotaria</taxon>
    </lineage>
</organism>
<dbReference type="EMBL" id="CAJOBG010055624">
    <property type="protein sequence ID" value="CAF4516440.1"/>
    <property type="molecule type" value="Genomic_DNA"/>
</dbReference>
<dbReference type="PANTHER" id="PTHR46954:SF1">
    <property type="entry name" value="C2H2-TYPE DOMAIN-CONTAINING PROTEIN"/>
    <property type="match status" value="1"/>
</dbReference>
<reference evidence="1" key="1">
    <citation type="submission" date="2021-02" db="EMBL/GenBank/DDBJ databases">
        <authorList>
            <person name="Nowell W R."/>
        </authorList>
    </citation>
    <scope>NUCLEOTIDE SEQUENCE</scope>
</reference>
<name>A0A820WLI9_9BILA</name>
<accession>A0A820WLI9</accession>
<gene>
    <name evidence="2" type="ORF">GIL414_LOCUS84653</name>
    <name evidence="1" type="ORF">OVN521_LOCUS41603</name>
</gene>
<evidence type="ECO:0000313" key="3">
    <source>
        <dbReference type="Proteomes" id="UP000663866"/>
    </source>
</evidence>
<sequence length="132" mass="15851">MSLTICAEEEAEEGHEFRIHASDEYYQENARPPREKFDEQLKYDIDEYWCVTHVVQTQYTLQIIRCNSVECCGPWRSNYYRVFPHRFLPSPVPFERTMHGVRMADRDNQKGQFYGSLFQRIQFHGIVIQHTQ</sequence>
<proteinExistence type="predicted"/>